<protein>
    <submittedName>
        <fullName evidence="3">Inositol polyphosphate 5-phosphatase E</fullName>
    </submittedName>
</protein>
<sequence length="393" mass="44503">MKCIEPYVHRTALGRECFGWERKLKFRIFQRASSRGSSAPTIGSSPLINETELLRVFPDRKLRIFIASWNMNSSMGPKNLSELLMTSSGEKVDMYLIGTQEGANDKREWEVRLQQALMPSHVLFHSCHLGVLHLCVFVQRDLIWYCGIPQDTLQSTRAGSALKTKGAVCTAFSFFGTSMLFVNSHLTAHENKQHNRIADYEKIMRTLFPSTVSLSKVSPSGPPKFDAIFWFGDLNFRLDTNSETVLKVLADRDYKSLFKFDQLRHVITSGDAFSGFHEADINFAPTFKYEVNSNMYDKNTIRVPSYTDRILYRSSEGQPLTVHLYDSIECFSTSDHKPVVGLFEIGLRASNDPSRLAAGSFRREVFIEALKRSSIRKNFSTDAGKPSTVCAVQ</sequence>
<dbReference type="RefSeq" id="XP_003744461.2">
    <property type="nucleotide sequence ID" value="XM_003744413.2"/>
</dbReference>
<dbReference type="CTD" id="56623"/>
<dbReference type="KEGG" id="goe:100905341"/>
<reference evidence="3" key="1">
    <citation type="submission" date="2025-08" db="UniProtKB">
        <authorList>
            <consortium name="RefSeq"/>
        </authorList>
    </citation>
    <scope>IDENTIFICATION</scope>
</reference>
<evidence type="ECO:0000313" key="3">
    <source>
        <dbReference type="RefSeq" id="XP_003744461.2"/>
    </source>
</evidence>
<dbReference type="GO" id="GO:0016791">
    <property type="term" value="F:phosphatase activity"/>
    <property type="evidence" value="ECO:0007669"/>
    <property type="project" value="InterPro"/>
</dbReference>
<dbReference type="InterPro" id="IPR053321">
    <property type="entry name" value="IPP-5-Phosphatase_Type_IV"/>
</dbReference>
<dbReference type="PANTHER" id="PTHR47039:SF1">
    <property type="entry name" value="INOSITOL POLYPHOSPHATE 5-PHOSPHATASE E"/>
    <property type="match status" value="1"/>
</dbReference>
<dbReference type="InterPro" id="IPR036691">
    <property type="entry name" value="Endo/exonu/phosph_ase_sf"/>
</dbReference>
<dbReference type="InterPro" id="IPR000300">
    <property type="entry name" value="IPPc"/>
</dbReference>
<dbReference type="SUPFAM" id="SSF56219">
    <property type="entry name" value="DNase I-like"/>
    <property type="match status" value="1"/>
</dbReference>
<dbReference type="Proteomes" id="UP000694867">
    <property type="component" value="Unplaced"/>
</dbReference>
<organism evidence="2 3">
    <name type="scientific">Galendromus occidentalis</name>
    <name type="common">western predatory mite</name>
    <dbReference type="NCBI Taxonomy" id="34638"/>
    <lineage>
        <taxon>Eukaryota</taxon>
        <taxon>Metazoa</taxon>
        <taxon>Ecdysozoa</taxon>
        <taxon>Arthropoda</taxon>
        <taxon>Chelicerata</taxon>
        <taxon>Arachnida</taxon>
        <taxon>Acari</taxon>
        <taxon>Parasitiformes</taxon>
        <taxon>Mesostigmata</taxon>
        <taxon>Gamasina</taxon>
        <taxon>Phytoseioidea</taxon>
        <taxon>Phytoseiidae</taxon>
        <taxon>Typhlodrominae</taxon>
        <taxon>Galendromus</taxon>
    </lineage>
</organism>
<accession>A0AAJ6QUR9</accession>
<dbReference type="Gene3D" id="3.60.10.10">
    <property type="entry name" value="Endonuclease/exonuclease/phosphatase"/>
    <property type="match status" value="1"/>
</dbReference>
<evidence type="ECO:0000259" key="1">
    <source>
        <dbReference type="SMART" id="SM00128"/>
    </source>
</evidence>
<name>A0AAJ6QUR9_9ACAR</name>
<gene>
    <name evidence="3" type="primary">LOC100905341</name>
</gene>
<dbReference type="SMART" id="SM00128">
    <property type="entry name" value="IPPc"/>
    <property type="match status" value="1"/>
</dbReference>
<dbReference type="GO" id="GO:0046856">
    <property type="term" value="P:phosphatidylinositol dephosphorylation"/>
    <property type="evidence" value="ECO:0007669"/>
    <property type="project" value="InterPro"/>
</dbReference>
<dbReference type="GeneID" id="100905341"/>
<feature type="domain" description="Inositol polyphosphate-related phosphatase" evidence="1">
    <location>
        <begin position="60"/>
        <end position="351"/>
    </location>
</feature>
<dbReference type="PANTHER" id="PTHR47039">
    <property type="entry name" value="INOSITOL POLYPHOSPHATE 5-PHOSPHATASE E"/>
    <property type="match status" value="1"/>
</dbReference>
<keyword evidence="2" id="KW-1185">Reference proteome</keyword>
<evidence type="ECO:0000313" key="2">
    <source>
        <dbReference type="Proteomes" id="UP000694867"/>
    </source>
</evidence>
<dbReference type="AlphaFoldDB" id="A0AAJ6QUR9"/>
<proteinExistence type="predicted"/>
<dbReference type="Pfam" id="PF22669">
    <property type="entry name" value="Exo_endo_phos2"/>
    <property type="match status" value="1"/>
</dbReference>